<gene>
    <name evidence="1" type="ORF">IAB28_00985</name>
</gene>
<dbReference type="AlphaFoldDB" id="A0A9D1A1Z4"/>
<proteinExistence type="predicted"/>
<evidence type="ECO:0000313" key="1">
    <source>
        <dbReference type="EMBL" id="HIR04536.1"/>
    </source>
</evidence>
<reference evidence="1" key="2">
    <citation type="journal article" date="2021" name="PeerJ">
        <title>Extensive microbial diversity within the chicken gut microbiome revealed by metagenomics and culture.</title>
        <authorList>
            <person name="Gilroy R."/>
            <person name="Ravi A."/>
            <person name="Getino M."/>
            <person name="Pursley I."/>
            <person name="Horton D.L."/>
            <person name="Alikhan N.F."/>
            <person name="Baker D."/>
            <person name="Gharbi K."/>
            <person name="Hall N."/>
            <person name="Watson M."/>
            <person name="Adriaenssens E.M."/>
            <person name="Foster-Nyarko E."/>
            <person name="Jarju S."/>
            <person name="Secka A."/>
            <person name="Antonio M."/>
            <person name="Oren A."/>
            <person name="Chaudhuri R.R."/>
            <person name="La Ragione R."/>
            <person name="Hildebrand F."/>
            <person name="Pallen M.J."/>
        </authorList>
    </citation>
    <scope>NUCLEOTIDE SEQUENCE</scope>
    <source>
        <strain evidence="1">CHK180-2868</strain>
    </source>
</reference>
<name>A0A9D1A1Z4_9FIRM</name>
<protein>
    <submittedName>
        <fullName evidence="1">Uncharacterized protein</fullName>
    </submittedName>
</protein>
<sequence length="48" mass="5823">MDRMDQLLLKMMEYDSQDAKRIQHFIKVHEFARLIGKIERLDEGTQMI</sequence>
<organism evidence="1 2">
    <name type="scientific">Candidatus Copromonas faecavium</name>
    <name type="common">nom. illeg.</name>
    <dbReference type="NCBI Taxonomy" id="2840740"/>
    <lineage>
        <taxon>Bacteria</taxon>
        <taxon>Bacillati</taxon>
        <taxon>Bacillota</taxon>
        <taxon>Clostridia</taxon>
        <taxon>Lachnospirales</taxon>
        <taxon>Lachnospiraceae</taxon>
        <taxon>Candidatus Copromonas (nom. illeg.)</taxon>
    </lineage>
</organism>
<dbReference type="Proteomes" id="UP000824250">
    <property type="component" value="Unassembled WGS sequence"/>
</dbReference>
<comment type="caution">
    <text evidence="1">The sequence shown here is derived from an EMBL/GenBank/DDBJ whole genome shotgun (WGS) entry which is preliminary data.</text>
</comment>
<reference evidence="1" key="1">
    <citation type="submission" date="2020-10" db="EMBL/GenBank/DDBJ databases">
        <authorList>
            <person name="Gilroy R."/>
        </authorList>
    </citation>
    <scope>NUCLEOTIDE SEQUENCE</scope>
    <source>
        <strain evidence="1">CHK180-2868</strain>
    </source>
</reference>
<dbReference type="EMBL" id="DVGC01000003">
    <property type="protein sequence ID" value="HIR04536.1"/>
    <property type="molecule type" value="Genomic_DNA"/>
</dbReference>
<accession>A0A9D1A1Z4</accession>
<evidence type="ECO:0000313" key="2">
    <source>
        <dbReference type="Proteomes" id="UP000824250"/>
    </source>
</evidence>